<protein>
    <submittedName>
        <fullName evidence="1">Uncharacterized protein</fullName>
    </submittedName>
</protein>
<dbReference type="OrthoDB" id="164693at2759"/>
<dbReference type="InterPro" id="IPR011009">
    <property type="entry name" value="Kinase-like_dom_sf"/>
</dbReference>
<sequence>MWQIAVLIRFEALQNFLSVEERHLVKSALLEDRKKSIDAKINAEVACSGIESGGSAHLERWTKWKLKADKIEQLTSAVSTEANVALKEVEAKVPDLRFFARGKRGVLYGGKMRSTQRSVVAKVAADTSSQRSVTFEASWLQKMNRIGIGARLIDAGNGWFLCERLEGKNIVEFMGECDQVTTPANAMWVLREILCQVEEVVVELLW</sequence>
<evidence type="ECO:0000313" key="1">
    <source>
        <dbReference type="EMBL" id="TDH74166.1"/>
    </source>
</evidence>
<organism evidence="1 2">
    <name type="scientific">Bremia lactucae</name>
    <name type="common">Lettuce downy mildew</name>
    <dbReference type="NCBI Taxonomy" id="4779"/>
    <lineage>
        <taxon>Eukaryota</taxon>
        <taxon>Sar</taxon>
        <taxon>Stramenopiles</taxon>
        <taxon>Oomycota</taxon>
        <taxon>Peronosporomycetes</taxon>
        <taxon>Peronosporales</taxon>
        <taxon>Peronosporaceae</taxon>
        <taxon>Bremia</taxon>
    </lineage>
</organism>
<dbReference type="RefSeq" id="XP_067823664.1">
    <property type="nucleotide sequence ID" value="XM_067959229.1"/>
</dbReference>
<dbReference type="Proteomes" id="UP000294530">
    <property type="component" value="Unassembled WGS sequence"/>
</dbReference>
<dbReference type="EMBL" id="SHOA02000018">
    <property type="protein sequence ID" value="TDH74166.1"/>
    <property type="molecule type" value="Genomic_DNA"/>
</dbReference>
<dbReference type="KEGG" id="blac:94344900"/>
<comment type="caution">
    <text evidence="1">The sequence shown here is derived from an EMBL/GenBank/DDBJ whole genome shotgun (WGS) entry which is preliminary data.</text>
</comment>
<accession>A0A976ILU4</accession>
<dbReference type="AlphaFoldDB" id="A0A976ILU4"/>
<evidence type="ECO:0000313" key="2">
    <source>
        <dbReference type="Proteomes" id="UP000294530"/>
    </source>
</evidence>
<keyword evidence="2" id="KW-1185">Reference proteome</keyword>
<proteinExistence type="predicted"/>
<gene>
    <name evidence="1" type="ORF">CCR75_001124</name>
</gene>
<dbReference type="SUPFAM" id="SSF56112">
    <property type="entry name" value="Protein kinase-like (PK-like)"/>
    <property type="match status" value="1"/>
</dbReference>
<reference evidence="1 2" key="1">
    <citation type="journal article" date="2021" name="Genome Biol.">
        <title>AFLAP: assembly-free linkage analysis pipeline using k-mers from genome sequencing data.</title>
        <authorList>
            <person name="Fletcher K."/>
            <person name="Zhang L."/>
            <person name="Gil J."/>
            <person name="Han R."/>
            <person name="Cavanaugh K."/>
            <person name="Michelmore R."/>
        </authorList>
    </citation>
    <scope>NUCLEOTIDE SEQUENCE [LARGE SCALE GENOMIC DNA]</scope>
    <source>
        <strain evidence="1 2">SF5</strain>
    </source>
</reference>
<dbReference type="GeneID" id="94344900"/>
<name>A0A976ILU4_BRELC</name>